<protein>
    <submittedName>
        <fullName evidence="2">Amine oxidase</fullName>
    </submittedName>
</protein>
<gene>
    <name evidence="2" type="ORF">RJ53_06515</name>
</gene>
<dbReference type="Proteomes" id="UP000730161">
    <property type="component" value="Unassembled WGS sequence"/>
</dbReference>
<evidence type="ECO:0000259" key="1">
    <source>
        <dbReference type="Pfam" id="PF01593"/>
    </source>
</evidence>
<keyword evidence="3" id="KW-1185">Reference proteome</keyword>
<dbReference type="PANTHER" id="PTHR42923:SF3">
    <property type="entry name" value="PROTOPORPHYRINOGEN OXIDASE"/>
    <property type="match status" value="1"/>
</dbReference>
<sequence>MHICVIGGGLTGLSAALRLSGAHTVTVLEMDAEPGGCLSSYRLPDYAIESLYHHCFSGDVHLRALISELGLSERLEWLKGSTGYMVGGSISPLTTPLEILRYPHLSLLEKIRLGLFVLGSKKADYETLDEIPAERFIREELGDQIYRSFFEPLLKSKFGERRSEVSAAWLMSRIAIRSDRGSEGERLGYIKGGFVELIDALLLRLDEMGCRVETGHRVSSLQAVEDGWMVDGERYDCVISTLPPQETGRLSSLPLPSLPYQGSACLTLATSSDPTDGIYWVNIGDSAPYGAVITHTNLLPFERYGEHIVYIASYYSGTPPDDCEELFISDFCSRFSIPRSSIHWHRLRIEPYAGPVYLTGYRSMIPDPHPAPGLFIAGMFSSENYPERSMDGSVAAGEAIAQSVMEWSP</sequence>
<dbReference type="Gene3D" id="3.50.50.60">
    <property type="entry name" value="FAD/NAD(P)-binding domain"/>
    <property type="match status" value="1"/>
</dbReference>
<evidence type="ECO:0000313" key="3">
    <source>
        <dbReference type="Proteomes" id="UP000730161"/>
    </source>
</evidence>
<dbReference type="Pfam" id="PF01593">
    <property type="entry name" value="Amino_oxidase"/>
    <property type="match status" value="1"/>
</dbReference>
<name>A0A8J8B700_9EURY</name>
<dbReference type="EMBL" id="JWHL01000009">
    <property type="protein sequence ID" value="MBR1369162.1"/>
    <property type="molecule type" value="Genomic_DNA"/>
</dbReference>
<reference evidence="2" key="1">
    <citation type="submission" date="2014-12" db="EMBL/GenBank/DDBJ databases">
        <authorList>
            <person name="Huang H.-H."/>
            <person name="Chen S.-C."/>
            <person name="Lai M.-C."/>
        </authorList>
    </citation>
    <scope>NUCLEOTIDE SEQUENCE</scope>
    <source>
        <strain evidence="2">K1F9705b</strain>
    </source>
</reference>
<organism evidence="2 3">
    <name type="scientific">Methanocalculus chunghsingensis</name>
    <dbReference type="NCBI Taxonomy" id="156457"/>
    <lineage>
        <taxon>Archaea</taxon>
        <taxon>Methanobacteriati</taxon>
        <taxon>Methanobacteriota</taxon>
        <taxon>Stenosarchaea group</taxon>
        <taxon>Methanomicrobia</taxon>
        <taxon>Methanomicrobiales</taxon>
        <taxon>Methanocalculaceae</taxon>
        <taxon>Methanocalculus</taxon>
    </lineage>
</organism>
<dbReference type="InterPro" id="IPR050464">
    <property type="entry name" value="Zeta_carotene_desat/Oxidored"/>
</dbReference>
<dbReference type="Gene3D" id="1.10.3110.10">
    <property type="entry name" value="protoporphyrinogen ix oxidase, domain 3"/>
    <property type="match status" value="1"/>
</dbReference>
<dbReference type="InterPro" id="IPR036188">
    <property type="entry name" value="FAD/NAD-bd_sf"/>
</dbReference>
<dbReference type="SUPFAM" id="SSF51905">
    <property type="entry name" value="FAD/NAD(P)-binding domain"/>
    <property type="match status" value="1"/>
</dbReference>
<dbReference type="InterPro" id="IPR002937">
    <property type="entry name" value="Amino_oxidase"/>
</dbReference>
<dbReference type="PANTHER" id="PTHR42923">
    <property type="entry name" value="PROTOPORPHYRINOGEN OXIDASE"/>
    <property type="match status" value="1"/>
</dbReference>
<evidence type="ECO:0000313" key="2">
    <source>
        <dbReference type="EMBL" id="MBR1369162.1"/>
    </source>
</evidence>
<feature type="domain" description="Amine oxidase" evidence="1">
    <location>
        <begin position="10"/>
        <end position="404"/>
    </location>
</feature>
<dbReference type="OrthoDB" id="11867at2157"/>
<comment type="caution">
    <text evidence="2">The sequence shown here is derived from an EMBL/GenBank/DDBJ whole genome shotgun (WGS) entry which is preliminary data.</text>
</comment>
<dbReference type="GO" id="GO:0016491">
    <property type="term" value="F:oxidoreductase activity"/>
    <property type="evidence" value="ECO:0007669"/>
    <property type="project" value="InterPro"/>
</dbReference>
<accession>A0A8J8B700</accession>
<dbReference type="Gene3D" id="3.90.660.20">
    <property type="entry name" value="Protoporphyrinogen oxidase, mitochondrial, domain 2"/>
    <property type="match status" value="1"/>
</dbReference>
<dbReference type="AlphaFoldDB" id="A0A8J8B700"/>
<dbReference type="NCBIfam" id="NF005560">
    <property type="entry name" value="PRK07233.1"/>
    <property type="match status" value="1"/>
</dbReference>
<proteinExistence type="predicted"/>
<dbReference type="RefSeq" id="WP_211530856.1">
    <property type="nucleotide sequence ID" value="NZ_JWHL01000009.1"/>
</dbReference>